<dbReference type="PANTHER" id="PTHR33751:SF1">
    <property type="entry name" value="CBB3-TYPE CYTOCHROME C OXIDASE SUBUNIT FIXP"/>
    <property type="match status" value="1"/>
</dbReference>
<feature type="domain" description="Cytochrome c" evidence="5">
    <location>
        <begin position="289"/>
        <end position="415"/>
    </location>
</feature>
<feature type="domain" description="Cytochrome c" evidence="5">
    <location>
        <begin position="95"/>
        <end position="189"/>
    </location>
</feature>
<dbReference type="Pfam" id="PF00034">
    <property type="entry name" value="Cytochrom_C"/>
    <property type="match status" value="1"/>
</dbReference>
<dbReference type="Gene3D" id="1.10.760.10">
    <property type="entry name" value="Cytochrome c-like domain"/>
    <property type="match status" value="2"/>
</dbReference>
<keyword evidence="1 4" id="KW-0349">Heme</keyword>
<dbReference type="RefSeq" id="WP_146599733.1">
    <property type="nucleotide sequence ID" value="NZ_SJPY01000003.1"/>
</dbReference>
<keyword evidence="2 4" id="KW-0479">Metal-binding</keyword>
<evidence type="ECO:0000313" key="7">
    <source>
        <dbReference type="Proteomes" id="UP000315471"/>
    </source>
</evidence>
<dbReference type="GO" id="GO:0009055">
    <property type="term" value="F:electron transfer activity"/>
    <property type="evidence" value="ECO:0007669"/>
    <property type="project" value="InterPro"/>
</dbReference>
<comment type="caution">
    <text evidence="6">The sequence shown here is derived from an EMBL/GenBank/DDBJ whole genome shotgun (WGS) entry which is preliminary data.</text>
</comment>
<dbReference type="GO" id="GO:0046872">
    <property type="term" value="F:metal ion binding"/>
    <property type="evidence" value="ECO:0007669"/>
    <property type="project" value="UniProtKB-KW"/>
</dbReference>
<evidence type="ECO:0000256" key="4">
    <source>
        <dbReference type="PROSITE-ProRule" id="PRU00433"/>
    </source>
</evidence>
<evidence type="ECO:0000256" key="1">
    <source>
        <dbReference type="ARBA" id="ARBA00022617"/>
    </source>
</evidence>
<dbReference type="Pfam" id="PF13442">
    <property type="entry name" value="Cytochrome_CBB3"/>
    <property type="match status" value="1"/>
</dbReference>
<dbReference type="GO" id="GO:0020037">
    <property type="term" value="F:heme binding"/>
    <property type="evidence" value="ECO:0007669"/>
    <property type="project" value="InterPro"/>
</dbReference>
<proteinExistence type="predicted"/>
<gene>
    <name evidence="6" type="ORF">Q31b_23120</name>
</gene>
<keyword evidence="3 4" id="KW-0408">Iron</keyword>
<dbReference type="EMBL" id="SJPY01000003">
    <property type="protein sequence ID" value="TWU43274.1"/>
    <property type="molecule type" value="Genomic_DNA"/>
</dbReference>
<dbReference type="SUPFAM" id="SSF46626">
    <property type="entry name" value="Cytochrome c"/>
    <property type="match status" value="2"/>
</dbReference>
<protein>
    <submittedName>
        <fullName evidence="6">Cytochrome c</fullName>
    </submittedName>
</protein>
<sequence length="434" mass="47816">MLRTCLLFGFATLACVGLSGCREEVPVSFEPNMVHSMKYQIQEGFSMDQASKDTTWVVDKMFGTPNDPKLPDFAAEDDDLASLVTLDRLVRASGPVGEEGRGLYRTHCALCHGVTGNGRGTTAAILNPYPRDYRMGIFKFKSTPRGSKPTEEDIARSIRNGIAGTAMNKIPELDEEDIQSLTDYVIYLSWRGELERALIDDAIFELDLEAGDRIINPDLATSEKPEDKEVFEEQWGYAVDLASGIADSWLEAEGDVIDVPKPPAELPVPNSRKEYDEMLKGEKAEALLASVETGKKLFVGKIASCSTCHGEQGLGDGQTTDYDDWTKDWTSRIGLKPEDRDSLLPLLARGALPPLNAIPRNFAEGIFHGGANSEDLYRRITQGIDGTPMPAATFVEGEFEKKDVWNLINYIRSLQAADHDPDSDPVLQESVVSM</sequence>
<dbReference type="OrthoDB" id="9808312at2"/>
<dbReference type="AlphaFoldDB" id="A0A5C6E459"/>
<name>A0A5C6E459_9BACT</name>
<dbReference type="PROSITE" id="PS51257">
    <property type="entry name" value="PROKAR_LIPOPROTEIN"/>
    <property type="match status" value="1"/>
</dbReference>
<evidence type="ECO:0000256" key="2">
    <source>
        <dbReference type="ARBA" id="ARBA00022723"/>
    </source>
</evidence>
<dbReference type="InterPro" id="IPR009056">
    <property type="entry name" value="Cyt_c-like_dom"/>
</dbReference>
<evidence type="ECO:0000256" key="3">
    <source>
        <dbReference type="ARBA" id="ARBA00023004"/>
    </source>
</evidence>
<dbReference type="PROSITE" id="PS51007">
    <property type="entry name" value="CYTC"/>
    <property type="match status" value="2"/>
</dbReference>
<evidence type="ECO:0000313" key="6">
    <source>
        <dbReference type="EMBL" id="TWU43274.1"/>
    </source>
</evidence>
<dbReference type="Proteomes" id="UP000315471">
    <property type="component" value="Unassembled WGS sequence"/>
</dbReference>
<dbReference type="InterPro" id="IPR050597">
    <property type="entry name" value="Cytochrome_c_Oxidase_Subunit"/>
</dbReference>
<evidence type="ECO:0000259" key="5">
    <source>
        <dbReference type="PROSITE" id="PS51007"/>
    </source>
</evidence>
<dbReference type="PANTHER" id="PTHR33751">
    <property type="entry name" value="CBB3-TYPE CYTOCHROME C OXIDASE SUBUNIT FIXP"/>
    <property type="match status" value="1"/>
</dbReference>
<keyword evidence="7" id="KW-1185">Reference proteome</keyword>
<dbReference type="InterPro" id="IPR036909">
    <property type="entry name" value="Cyt_c-like_dom_sf"/>
</dbReference>
<organism evidence="6 7">
    <name type="scientific">Novipirellula aureliae</name>
    <dbReference type="NCBI Taxonomy" id="2527966"/>
    <lineage>
        <taxon>Bacteria</taxon>
        <taxon>Pseudomonadati</taxon>
        <taxon>Planctomycetota</taxon>
        <taxon>Planctomycetia</taxon>
        <taxon>Pirellulales</taxon>
        <taxon>Pirellulaceae</taxon>
        <taxon>Novipirellula</taxon>
    </lineage>
</organism>
<reference evidence="6 7" key="1">
    <citation type="submission" date="2019-02" db="EMBL/GenBank/DDBJ databases">
        <title>Deep-cultivation of Planctomycetes and their phenomic and genomic characterization uncovers novel biology.</title>
        <authorList>
            <person name="Wiegand S."/>
            <person name="Jogler M."/>
            <person name="Boedeker C."/>
            <person name="Pinto D."/>
            <person name="Vollmers J."/>
            <person name="Rivas-Marin E."/>
            <person name="Kohn T."/>
            <person name="Peeters S.H."/>
            <person name="Heuer A."/>
            <person name="Rast P."/>
            <person name="Oberbeckmann S."/>
            <person name="Bunk B."/>
            <person name="Jeske O."/>
            <person name="Meyerdierks A."/>
            <person name="Storesund J.E."/>
            <person name="Kallscheuer N."/>
            <person name="Luecker S."/>
            <person name="Lage O.M."/>
            <person name="Pohl T."/>
            <person name="Merkel B.J."/>
            <person name="Hornburger P."/>
            <person name="Mueller R.-W."/>
            <person name="Bruemmer F."/>
            <person name="Labrenz M."/>
            <person name="Spormann A.M."/>
            <person name="Op Den Camp H."/>
            <person name="Overmann J."/>
            <person name="Amann R."/>
            <person name="Jetten M.S.M."/>
            <person name="Mascher T."/>
            <person name="Medema M.H."/>
            <person name="Devos D.P."/>
            <person name="Kaster A.-K."/>
            <person name="Ovreas L."/>
            <person name="Rohde M."/>
            <person name="Galperin M.Y."/>
            <person name="Jogler C."/>
        </authorList>
    </citation>
    <scope>NUCLEOTIDE SEQUENCE [LARGE SCALE GENOMIC DNA]</scope>
    <source>
        <strain evidence="6 7">Q31b</strain>
    </source>
</reference>
<accession>A0A5C6E459</accession>